<proteinExistence type="predicted"/>
<keyword evidence="1" id="KW-0812">Transmembrane</keyword>
<dbReference type="EMBL" id="MHCR01000010">
    <property type="protein sequence ID" value="OGY25730.1"/>
    <property type="molecule type" value="Genomic_DNA"/>
</dbReference>
<sequence length="60" mass="7214">MGSFWLWLRRPNRLVWGVILLALAYFMTRILPESQYKFALIPLIPGLFFLYQSIIKGKYY</sequence>
<protein>
    <submittedName>
        <fullName evidence="2">Uncharacterized protein</fullName>
    </submittedName>
</protein>
<evidence type="ECO:0000256" key="1">
    <source>
        <dbReference type="SAM" id="Phobius"/>
    </source>
</evidence>
<accession>A0A1G1WE23</accession>
<feature type="transmembrane region" description="Helical" evidence="1">
    <location>
        <begin position="14"/>
        <end position="31"/>
    </location>
</feature>
<evidence type="ECO:0000313" key="3">
    <source>
        <dbReference type="Proteomes" id="UP000178162"/>
    </source>
</evidence>
<comment type="caution">
    <text evidence="2">The sequence shown here is derived from an EMBL/GenBank/DDBJ whole genome shotgun (WGS) entry which is preliminary data.</text>
</comment>
<keyword evidence="1" id="KW-1133">Transmembrane helix</keyword>
<keyword evidence="1" id="KW-0472">Membrane</keyword>
<dbReference type="AlphaFoldDB" id="A0A1G1WE23"/>
<name>A0A1G1WE23_9BACT</name>
<feature type="transmembrane region" description="Helical" evidence="1">
    <location>
        <begin position="38"/>
        <end position="55"/>
    </location>
</feature>
<dbReference type="Proteomes" id="UP000178162">
    <property type="component" value="Unassembled WGS sequence"/>
</dbReference>
<evidence type="ECO:0000313" key="2">
    <source>
        <dbReference type="EMBL" id="OGY25730.1"/>
    </source>
</evidence>
<reference evidence="2 3" key="1">
    <citation type="journal article" date="2016" name="Nat. Commun.">
        <title>Thousands of microbial genomes shed light on interconnected biogeochemical processes in an aquifer system.</title>
        <authorList>
            <person name="Anantharaman K."/>
            <person name="Brown C.T."/>
            <person name="Hug L.A."/>
            <person name="Sharon I."/>
            <person name="Castelle C.J."/>
            <person name="Probst A.J."/>
            <person name="Thomas B.C."/>
            <person name="Singh A."/>
            <person name="Wilkins M.J."/>
            <person name="Karaoz U."/>
            <person name="Brodie E.L."/>
            <person name="Williams K.H."/>
            <person name="Hubbard S.S."/>
            <person name="Banfield J.F."/>
        </authorList>
    </citation>
    <scope>NUCLEOTIDE SEQUENCE [LARGE SCALE GENOMIC DNA]</scope>
</reference>
<gene>
    <name evidence="2" type="ORF">A2134_02710</name>
</gene>
<organism evidence="2 3">
    <name type="scientific">Candidatus Woykebacteria bacterium RBG_16_39_9b</name>
    <dbReference type="NCBI Taxonomy" id="1802595"/>
    <lineage>
        <taxon>Bacteria</taxon>
        <taxon>Candidatus Woykeibacteriota</taxon>
    </lineage>
</organism>
<dbReference type="STRING" id="1802595.A2134_02710"/>